<dbReference type="STRING" id="1079859.SAMN04515674_102102"/>
<evidence type="ECO:0000313" key="2">
    <source>
        <dbReference type="EMBL" id="SFP24860.1"/>
    </source>
</evidence>
<gene>
    <name evidence="2" type="ORF">SAMN04515674_102102</name>
</gene>
<evidence type="ECO:0000313" key="3">
    <source>
        <dbReference type="Proteomes" id="UP000199306"/>
    </source>
</evidence>
<keyword evidence="1" id="KW-0472">Membrane</keyword>
<sequence>MKTSNKIIVGLMSFILIMMFTTTLLLKAEYKKRLNLKIDEYSNLLNEKVGGFSEVKILGHKTYPVFVQSSSSYGLKVSEEMKSNKAFRYVVKDSVLTIDFSNGDSDPGDVNSNDRTAIVVLCPKLKEVTFSGVRGRVKGLTVSDLSVNVRNKATALFYRNTIGNIKISSDTIDSAVEIYKGNKIDNLTLDMQAHGGSFLADNVLFKSLKMNVSDSIEVTLKGKSLGFLRSRQ</sequence>
<dbReference type="AlphaFoldDB" id="A0A1I5NTB0"/>
<feature type="transmembrane region" description="Helical" evidence="1">
    <location>
        <begin position="6"/>
        <end position="26"/>
    </location>
</feature>
<keyword evidence="3" id="KW-1185">Reference proteome</keyword>
<dbReference type="Proteomes" id="UP000199306">
    <property type="component" value="Unassembled WGS sequence"/>
</dbReference>
<dbReference type="EMBL" id="FOXH01000002">
    <property type="protein sequence ID" value="SFP24860.1"/>
    <property type="molecule type" value="Genomic_DNA"/>
</dbReference>
<keyword evidence="1" id="KW-0812">Transmembrane</keyword>
<keyword evidence="1" id="KW-1133">Transmembrane helix</keyword>
<dbReference type="RefSeq" id="WP_377082516.1">
    <property type="nucleotide sequence ID" value="NZ_JBHLXN010000001.1"/>
</dbReference>
<dbReference type="Gene3D" id="2.160.20.120">
    <property type="match status" value="1"/>
</dbReference>
<organism evidence="2 3">
    <name type="scientific">Pseudarcicella hirudinis</name>
    <dbReference type="NCBI Taxonomy" id="1079859"/>
    <lineage>
        <taxon>Bacteria</taxon>
        <taxon>Pseudomonadati</taxon>
        <taxon>Bacteroidota</taxon>
        <taxon>Cytophagia</taxon>
        <taxon>Cytophagales</taxon>
        <taxon>Flectobacillaceae</taxon>
        <taxon>Pseudarcicella</taxon>
    </lineage>
</organism>
<evidence type="ECO:0000256" key="1">
    <source>
        <dbReference type="SAM" id="Phobius"/>
    </source>
</evidence>
<proteinExistence type="predicted"/>
<protein>
    <submittedName>
        <fullName evidence="2">Uncharacterized protein</fullName>
    </submittedName>
</protein>
<accession>A0A1I5NTB0</accession>
<reference evidence="2 3" key="1">
    <citation type="submission" date="2016-10" db="EMBL/GenBank/DDBJ databases">
        <authorList>
            <person name="de Groot N.N."/>
        </authorList>
    </citation>
    <scope>NUCLEOTIDE SEQUENCE [LARGE SCALE GENOMIC DNA]</scope>
    <source>
        <strain evidence="3">E92,LMG 26720,CCM 7988</strain>
    </source>
</reference>
<name>A0A1I5NTB0_9BACT</name>